<evidence type="ECO:0000259" key="8">
    <source>
        <dbReference type="PROSITE" id="PS51098"/>
    </source>
</evidence>
<name>A0AAI9T3F8_SPIME</name>
<gene>
    <name evidence="9" type="ORF">SPM_001210</name>
</gene>
<keyword evidence="7" id="KW-0812">Transmembrane</keyword>
<reference evidence="9 10" key="1">
    <citation type="journal article" date="2012" name="J. Proteome Res.">
        <title>Application of Spiroplasma melliferum proteogenomic profiling for the discovery of virulence factors and pathogenicity mechanisms in host-associated spiroplasmas.</title>
        <authorList>
            <person name="Alexeev D."/>
            <person name="Kostrjukova E."/>
            <person name="Aliper A."/>
            <person name="Popenko A."/>
            <person name="Bazaleev N."/>
            <person name="Tyakht A."/>
            <person name="Selezneva O."/>
            <person name="Akopian T."/>
            <person name="Prichodko E."/>
            <person name="Kondratov I."/>
            <person name="Chukin M."/>
            <person name="Demina I."/>
            <person name="Galyamina M."/>
            <person name="Kamashev D."/>
            <person name="Vanyushkina A."/>
            <person name="Ladygina V."/>
            <person name="Levitskii S."/>
            <person name="Lazarev V."/>
            <person name="Govorun V."/>
        </authorList>
    </citation>
    <scope>NUCLEOTIDE SEQUENCE [LARGE SCALE GENOMIC DNA]</scope>
    <source>
        <strain evidence="9 10">KC3</strain>
    </source>
</reference>
<dbReference type="InterPro" id="IPR001996">
    <property type="entry name" value="PTS_IIB_1"/>
</dbReference>
<dbReference type="Gene3D" id="3.30.1360.60">
    <property type="entry name" value="Glucose permease domain IIB"/>
    <property type="match status" value="1"/>
</dbReference>
<dbReference type="GO" id="GO:0008982">
    <property type="term" value="F:protein-N(PI)-phosphohistidine-sugar phosphotransferase activity"/>
    <property type="evidence" value="ECO:0007669"/>
    <property type="project" value="InterPro"/>
</dbReference>
<comment type="caution">
    <text evidence="6">Lacks conserved residue(s) required for the propagation of feature annotation.</text>
</comment>
<keyword evidence="1" id="KW-0813">Transport</keyword>
<evidence type="ECO:0000256" key="6">
    <source>
        <dbReference type="PROSITE-ProRule" id="PRU00421"/>
    </source>
</evidence>
<evidence type="ECO:0000256" key="1">
    <source>
        <dbReference type="ARBA" id="ARBA00022448"/>
    </source>
</evidence>
<dbReference type="InterPro" id="IPR018113">
    <property type="entry name" value="PTrfase_EIIB_Cys"/>
</dbReference>
<evidence type="ECO:0000313" key="9">
    <source>
        <dbReference type="EMBL" id="KAI92689.1"/>
    </source>
</evidence>
<feature type="transmembrane region" description="Helical" evidence="7">
    <location>
        <begin position="6"/>
        <end position="25"/>
    </location>
</feature>
<keyword evidence="7" id="KW-1133">Transmembrane helix</keyword>
<comment type="caution">
    <text evidence="9">The sequence shown here is derived from an EMBL/GenBank/DDBJ whole genome shotgun (WGS) entry which is preliminary data.</text>
</comment>
<keyword evidence="2 9" id="KW-0762">Sugar transport</keyword>
<dbReference type="GO" id="GO:0009401">
    <property type="term" value="P:phosphoenolpyruvate-dependent sugar phosphotransferase system"/>
    <property type="evidence" value="ECO:0007669"/>
    <property type="project" value="UniProtKB-KW"/>
</dbReference>
<evidence type="ECO:0000256" key="5">
    <source>
        <dbReference type="ARBA" id="ARBA00022777"/>
    </source>
</evidence>
<dbReference type="RefSeq" id="WP_004027779.1">
    <property type="nucleotide sequence ID" value="NZ_AGBZ02000001.1"/>
</dbReference>
<accession>A0AAI9T3F8</accession>
<sequence>MRVEYIIIIVVAMILMVLFILMMIFRKKIFNFQKILVPKQMLSFSINDLISILGTKTNITMVKATLTRLRVTVKDLDEVDFVLLKTKFKLKDIGIVLQTVILPFGNVSLAIKDEMNKIITT</sequence>
<keyword evidence="5" id="KW-0418">Kinase</keyword>
<protein>
    <submittedName>
        <fullName evidence="9">PTS sugar transporter</fullName>
    </submittedName>
</protein>
<dbReference type="InterPro" id="IPR036878">
    <property type="entry name" value="Glu_permease_IIB"/>
</dbReference>
<evidence type="ECO:0000256" key="2">
    <source>
        <dbReference type="ARBA" id="ARBA00022597"/>
    </source>
</evidence>
<dbReference type="AlphaFoldDB" id="A0AAI9T3F8"/>
<evidence type="ECO:0000313" key="10">
    <source>
        <dbReference type="Proteomes" id="UP000004057"/>
    </source>
</evidence>
<evidence type="ECO:0000256" key="3">
    <source>
        <dbReference type="ARBA" id="ARBA00022679"/>
    </source>
</evidence>
<keyword evidence="4" id="KW-0598">Phosphotransferase system</keyword>
<keyword evidence="7" id="KW-0472">Membrane</keyword>
<organism evidence="9 10">
    <name type="scientific">Spiroplasma melliferum KC3</name>
    <dbReference type="NCBI Taxonomy" id="570509"/>
    <lineage>
        <taxon>Bacteria</taxon>
        <taxon>Bacillati</taxon>
        <taxon>Mycoplasmatota</taxon>
        <taxon>Mollicutes</taxon>
        <taxon>Entomoplasmatales</taxon>
        <taxon>Spiroplasmataceae</taxon>
        <taxon>Spiroplasma</taxon>
    </lineage>
</organism>
<dbReference type="EMBL" id="AGBZ02000001">
    <property type="protein sequence ID" value="KAI92689.1"/>
    <property type="molecule type" value="Genomic_DNA"/>
</dbReference>
<evidence type="ECO:0000256" key="7">
    <source>
        <dbReference type="SAM" id="Phobius"/>
    </source>
</evidence>
<dbReference type="SUPFAM" id="SSF55604">
    <property type="entry name" value="Glucose permease domain IIB"/>
    <property type="match status" value="1"/>
</dbReference>
<feature type="domain" description="PTS EIIB type-1" evidence="8">
    <location>
        <begin position="43"/>
        <end position="121"/>
    </location>
</feature>
<dbReference type="PROSITE" id="PS51098">
    <property type="entry name" value="PTS_EIIB_TYPE_1"/>
    <property type="match status" value="1"/>
</dbReference>
<keyword evidence="3" id="KW-0808">Transferase</keyword>
<proteinExistence type="predicted"/>
<dbReference type="Proteomes" id="UP000004057">
    <property type="component" value="Unassembled WGS sequence"/>
</dbReference>
<dbReference type="GO" id="GO:0016301">
    <property type="term" value="F:kinase activity"/>
    <property type="evidence" value="ECO:0007669"/>
    <property type="project" value="UniProtKB-KW"/>
</dbReference>
<evidence type="ECO:0000256" key="4">
    <source>
        <dbReference type="ARBA" id="ARBA00022683"/>
    </source>
</evidence>
<dbReference type="Pfam" id="PF00367">
    <property type="entry name" value="PTS_EIIB"/>
    <property type="match status" value="1"/>
</dbReference>